<evidence type="ECO:0000313" key="3">
    <source>
        <dbReference type="WBParaSite" id="HPLM_0000373101-mRNA-1"/>
    </source>
</evidence>
<reference evidence="3" key="1">
    <citation type="submission" date="2017-02" db="UniProtKB">
        <authorList>
            <consortium name="WormBaseParasite"/>
        </authorList>
    </citation>
    <scope>IDENTIFICATION</scope>
</reference>
<dbReference type="AlphaFoldDB" id="A0A0N4W219"/>
<name>A0A0N4W219_HAEPC</name>
<keyword evidence="2" id="KW-1185">Reference proteome</keyword>
<sequence>MLRWTCGWTWLDRVRNEDARTAMQAAPAQLKMREQHLRWFGHVLWFEHILRSSQNQPIREAMELEAQGKRLRGAPKKRWRT</sequence>
<reference evidence="1 2" key="2">
    <citation type="submission" date="2018-11" db="EMBL/GenBank/DDBJ databases">
        <authorList>
            <consortium name="Pathogen Informatics"/>
        </authorList>
    </citation>
    <scope>NUCLEOTIDE SEQUENCE [LARGE SCALE GENOMIC DNA]</scope>
    <source>
        <strain evidence="1 2">MHpl1</strain>
    </source>
</reference>
<dbReference type="EMBL" id="UZAF01016142">
    <property type="protein sequence ID" value="VDO21546.1"/>
    <property type="molecule type" value="Genomic_DNA"/>
</dbReference>
<protein>
    <submittedName>
        <fullName evidence="3">CCA tRNA nucleotidyltransferase</fullName>
    </submittedName>
</protein>
<dbReference type="OrthoDB" id="5794356at2759"/>
<dbReference type="WBParaSite" id="HPLM_0000373101-mRNA-1">
    <property type="protein sequence ID" value="HPLM_0000373101-mRNA-1"/>
    <property type="gene ID" value="HPLM_0000373101"/>
</dbReference>
<organism evidence="3">
    <name type="scientific">Haemonchus placei</name>
    <name type="common">Barber's pole worm</name>
    <dbReference type="NCBI Taxonomy" id="6290"/>
    <lineage>
        <taxon>Eukaryota</taxon>
        <taxon>Metazoa</taxon>
        <taxon>Ecdysozoa</taxon>
        <taxon>Nematoda</taxon>
        <taxon>Chromadorea</taxon>
        <taxon>Rhabditida</taxon>
        <taxon>Rhabditina</taxon>
        <taxon>Rhabditomorpha</taxon>
        <taxon>Strongyloidea</taxon>
        <taxon>Trichostrongylidae</taxon>
        <taxon>Haemonchus</taxon>
    </lineage>
</organism>
<gene>
    <name evidence="1" type="ORF">HPLM_LOCUS3723</name>
</gene>
<dbReference type="Proteomes" id="UP000268014">
    <property type="component" value="Unassembled WGS sequence"/>
</dbReference>
<evidence type="ECO:0000313" key="1">
    <source>
        <dbReference type="EMBL" id="VDO21546.1"/>
    </source>
</evidence>
<accession>A0A0N4W219</accession>
<proteinExistence type="predicted"/>
<evidence type="ECO:0000313" key="2">
    <source>
        <dbReference type="Proteomes" id="UP000268014"/>
    </source>
</evidence>